<name>A0ACC2NQW9_9HYME</name>
<dbReference type="EMBL" id="CM056743">
    <property type="protein sequence ID" value="KAJ8673203.1"/>
    <property type="molecule type" value="Genomic_DNA"/>
</dbReference>
<organism evidence="1 2">
    <name type="scientific">Eretmocerus hayati</name>
    <dbReference type="NCBI Taxonomy" id="131215"/>
    <lineage>
        <taxon>Eukaryota</taxon>
        <taxon>Metazoa</taxon>
        <taxon>Ecdysozoa</taxon>
        <taxon>Arthropoda</taxon>
        <taxon>Hexapoda</taxon>
        <taxon>Insecta</taxon>
        <taxon>Pterygota</taxon>
        <taxon>Neoptera</taxon>
        <taxon>Endopterygota</taxon>
        <taxon>Hymenoptera</taxon>
        <taxon>Apocrita</taxon>
        <taxon>Proctotrupomorpha</taxon>
        <taxon>Chalcidoidea</taxon>
        <taxon>Aphelinidae</taxon>
        <taxon>Aphelininae</taxon>
        <taxon>Eretmocerus</taxon>
    </lineage>
</organism>
<dbReference type="Proteomes" id="UP001239111">
    <property type="component" value="Chromosome 3"/>
</dbReference>
<proteinExistence type="predicted"/>
<keyword evidence="2" id="KW-1185">Reference proteome</keyword>
<gene>
    <name evidence="1" type="ORF">QAD02_004465</name>
</gene>
<accession>A0ACC2NQW9</accession>
<comment type="caution">
    <text evidence="1">The sequence shown here is derived from an EMBL/GenBank/DDBJ whole genome shotgun (WGS) entry which is preliminary data.</text>
</comment>
<evidence type="ECO:0000313" key="2">
    <source>
        <dbReference type="Proteomes" id="UP001239111"/>
    </source>
</evidence>
<protein>
    <submittedName>
        <fullName evidence="1">Uncharacterized protein</fullName>
    </submittedName>
</protein>
<evidence type="ECO:0000313" key="1">
    <source>
        <dbReference type="EMBL" id="KAJ8673203.1"/>
    </source>
</evidence>
<reference evidence="1" key="1">
    <citation type="submission" date="2023-04" db="EMBL/GenBank/DDBJ databases">
        <title>A chromosome-level genome assembly of the parasitoid wasp Eretmocerus hayati.</title>
        <authorList>
            <person name="Zhong Y."/>
            <person name="Liu S."/>
            <person name="Liu Y."/>
        </authorList>
    </citation>
    <scope>NUCLEOTIDE SEQUENCE</scope>
    <source>
        <strain evidence="1">ZJU_SS_LIU_2023</strain>
    </source>
</reference>
<sequence>MALSDAKYPIDTQNQLSQLFFAIERRCDDKIEQILESGFDVNHVIRSSKNPSLIGWTALHHACNCQNITAAKILLKFGADFTAKDQNGYTALRLCMKFIKENINVIMDLIKMILDAHVNTDVRTNPADNYNLSHFHIAYAAGHNEAVSFFKKFCPVDDFVHSDSPILPNFSPSSNLKHSEVLELLYEEKSLGVHSTEYSFDSSVMIEKEREEMIKRCSEWFPENVPSNPVDNFMKVCVKGSSEELEKLLQSKTVDILQEDIAVKALYLASHAESIDNVKILINHGADFYATYDGNYIPDLCIRMFGWKFLELLALIDPLDESCELEKKAREFCIAALNPWNKNVTMTDYLSKSSSKFNEFINSSCMSINSRIWRGATPLHVFAKFTFDDDKFYNGLVYRRLCDRPAPIVILRRLLDYGGADYTVQDAEGRTPLHEAVHSGCLKVAKEILNKCRQWSQINLIDDTGLSPLHVACLLGDDSAVTLLRHDEVKVNTRINRNIKVNEKLSFSSGSTPLHAAVINHNWRTVESLIEKNADIFAEDDDGLTPIHYVAMYYEDKEADDGWRQITDELFSHPDIKNKNPICTKEGLSHLQVACATDKVEVIEALVKLGADVNAPPPYSVSKNKNMKKNVFTNNTPLHIAYHFDQGEVLEALAKQGMNFNVPNDKGLSCLHMALANWLEGCPRQKIKRVLDLMKFNWKDTRPIDKTGLTQLHVACALGLINSVKKLVQAGASVNKAIPSKSPFLPGLTPLLAAVMFCKFKSKEQYIVVMKILLGNGANPLFKTVDNDTVIHRAYKLRKPELAALMLTYGKTVRSNPKDDVGLSHFHIACAVGSQEVVKKFLSYGVDVNEPISIFFNGWDKSTYEQASKFSSKTPLHFAINVENDSCKSILTTLLSKGANPNAQDRKGWTPLHYACDTDNTEIVKTLLGSDETDANSTDVYGDTALYTALRRPKVNKEIIRLLLSRGISVDPKSFEHAVQKADSKLLTQIVNSSKDISFIDKTGANAVHMIVKASVPPTQFDRPERSIKRNISSRIMIDHSIEKEKKKASQRYTSIDKDKLTSLTWSLAKKDVDLDAQNLTGQTPLHIAVSNCHNEAVEALLSNGADFEIADFSGVTATQLAAKRFSSTVRVSEKHLDIFESVGKTSKQRKYLNQSIPSLGILSHLRIGTSDETDPVEKVMMQTTVISKDLTLFDILTSTGFGGKISPQIT</sequence>